<dbReference type="OrthoDB" id="4069973at2759"/>
<dbReference type="EMBL" id="LT598453">
    <property type="protein sequence ID" value="SCV05084.1"/>
    <property type="molecule type" value="Genomic_DNA"/>
</dbReference>
<reference evidence="2" key="1">
    <citation type="submission" date="2016-03" db="EMBL/GenBank/DDBJ databases">
        <authorList>
            <person name="Devillers Hugo."/>
        </authorList>
    </citation>
    <scope>NUCLEOTIDE SEQUENCE [LARGE SCALE GENOMIC DNA]</scope>
</reference>
<evidence type="ECO:0000313" key="2">
    <source>
        <dbReference type="Proteomes" id="UP000189911"/>
    </source>
</evidence>
<protein>
    <submittedName>
        <fullName evidence="1">LANO_0G18118g1_1</fullName>
    </submittedName>
</protein>
<gene>
    <name evidence="1" type="ORF">LANO_0G18118G</name>
</gene>
<dbReference type="Proteomes" id="UP000189911">
    <property type="component" value="Chromosome G"/>
</dbReference>
<dbReference type="AlphaFoldDB" id="A0A1G4KKY3"/>
<keyword evidence="2" id="KW-1185">Reference proteome</keyword>
<evidence type="ECO:0000313" key="1">
    <source>
        <dbReference type="EMBL" id="SCV05084.1"/>
    </source>
</evidence>
<organism evidence="1 2">
    <name type="scientific">Lachancea nothofagi CBS 11611</name>
    <dbReference type="NCBI Taxonomy" id="1266666"/>
    <lineage>
        <taxon>Eukaryota</taxon>
        <taxon>Fungi</taxon>
        <taxon>Dikarya</taxon>
        <taxon>Ascomycota</taxon>
        <taxon>Saccharomycotina</taxon>
        <taxon>Saccharomycetes</taxon>
        <taxon>Saccharomycetales</taxon>
        <taxon>Saccharomycetaceae</taxon>
        <taxon>Lachancea</taxon>
    </lineage>
</organism>
<accession>A0A1G4KKY3</accession>
<sequence>MTKSHSPFWVSQLQLAYRNSSRERRFTYKLNANRIEKARVEWISKRGGKDLVQREVSLPTRLESMPVTGIQHLLWTDVSQGNSQLQFVLPGDGKAEGWKVKDWEMVTGLFKNSVAPLYKFAKYSGEKGVYLRNTLKLDNDQKAWDTILRLRSSNGQYLEVLWPSLKYSLACRAIGVNHDAFEPFRGQSVSHPLTGDAMPIREFKSGSSNRQIATALAPQLDGTHVRAFSGPLLSSAVIPSRLCNETEIQNLQEFCTNGIRSIEPAYNSMLEKKTAQGFVSDIKNTSRLLRALTSGTFFNTGNTMKSQMCTADIIRATVFSNNITEQQLKEEYCKISVLYSVFENLRRVNIRVGAPANVNDQVTLTPWDVQILFSLQKLNKAGNCTDIDAVVQDKRRFDEFLASLNIYNVILNAELRAASKEAENPNLDRQSSMVRVLGTLLSECTSLKNFYPNLSFEINRFTDEIDKVSVDEQQELPELSLLFFETIKAILELEGKVFAERGSLKDYKIVILVGESIPANIARLYQFCTKLELQITTSLDAVKRVEHSDCVEKKMINHDTNIYLYQTKRADLSTAELLKRIKIE</sequence>
<name>A0A1G4KKY3_9SACH</name>
<proteinExistence type="predicted"/>